<feature type="compositionally biased region" description="Acidic residues" evidence="3">
    <location>
        <begin position="399"/>
        <end position="412"/>
    </location>
</feature>
<evidence type="ECO:0000256" key="1">
    <source>
        <dbReference type="ARBA" id="ARBA00022729"/>
    </source>
</evidence>
<feature type="compositionally biased region" description="Basic and acidic residues" evidence="3">
    <location>
        <begin position="372"/>
        <end position="398"/>
    </location>
</feature>
<dbReference type="Proteomes" id="UP000018144">
    <property type="component" value="Unassembled WGS sequence"/>
</dbReference>
<dbReference type="InterPro" id="IPR002921">
    <property type="entry name" value="Fungal_lipase-type"/>
</dbReference>
<evidence type="ECO:0000256" key="3">
    <source>
        <dbReference type="SAM" id="MobiDB-lite"/>
    </source>
</evidence>
<dbReference type="InterPro" id="IPR029058">
    <property type="entry name" value="AB_hydrolase_fold"/>
</dbReference>
<feature type="signal peptide" evidence="4">
    <location>
        <begin position="1"/>
        <end position="23"/>
    </location>
</feature>
<keyword evidence="7" id="KW-1185">Reference proteome</keyword>
<proteinExistence type="predicted"/>
<dbReference type="InterPro" id="IPR051299">
    <property type="entry name" value="AB_hydrolase_lip/est"/>
</dbReference>
<dbReference type="SUPFAM" id="SSF53474">
    <property type="entry name" value="alpha/beta-Hydrolases"/>
    <property type="match status" value="1"/>
</dbReference>
<dbReference type="AlphaFoldDB" id="U4L2F7"/>
<evidence type="ECO:0000256" key="2">
    <source>
        <dbReference type="ARBA" id="ARBA00022801"/>
    </source>
</evidence>
<reference evidence="6 7" key="1">
    <citation type="journal article" date="2013" name="PLoS Genet.">
        <title>The genome and development-dependent transcriptomes of Pyronema confluens: a window into fungal evolution.</title>
        <authorList>
            <person name="Traeger S."/>
            <person name="Altegoer F."/>
            <person name="Freitag M."/>
            <person name="Gabaldon T."/>
            <person name="Kempken F."/>
            <person name="Kumar A."/>
            <person name="Marcet-Houben M."/>
            <person name="Poggeler S."/>
            <person name="Stajich J.E."/>
            <person name="Nowrousian M."/>
        </authorList>
    </citation>
    <scope>NUCLEOTIDE SEQUENCE [LARGE SCALE GENOMIC DNA]</scope>
    <source>
        <strain evidence="7">CBS 100304</strain>
        <tissue evidence="6">Vegetative mycelium</tissue>
    </source>
</reference>
<dbReference type="PANTHER" id="PTHR46640:SF1">
    <property type="entry name" value="FUNGAL LIPASE-LIKE DOMAIN-CONTAINING PROTEIN-RELATED"/>
    <property type="match status" value="1"/>
</dbReference>
<dbReference type="OrthoDB" id="426718at2759"/>
<name>U4L2F7_PYROM</name>
<evidence type="ECO:0000256" key="4">
    <source>
        <dbReference type="SAM" id="SignalP"/>
    </source>
</evidence>
<protein>
    <submittedName>
        <fullName evidence="6">Similar to Lipase acc. no. O59952</fullName>
    </submittedName>
</protein>
<feature type="chain" id="PRO_5004651054" evidence="4">
    <location>
        <begin position="24"/>
        <end position="450"/>
    </location>
</feature>
<evidence type="ECO:0000259" key="5">
    <source>
        <dbReference type="Pfam" id="PF01764"/>
    </source>
</evidence>
<accession>U4L2F7</accession>
<feature type="region of interest" description="Disordered" evidence="3">
    <location>
        <begin position="370"/>
        <end position="412"/>
    </location>
</feature>
<dbReference type="Gene3D" id="3.40.50.1820">
    <property type="entry name" value="alpha/beta hydrolase"/>
    <property type="match status" value="1"/>
</dbReference>
<evidence type="ECO:0000313" key="6">
    <source>
        <dbReference type="EMBL" id="CCX04255.1"/>
    </source>
</evidence>
<dbReference type="STRING" id="1076935.U4L2F7"/>
<sequence>MVSLQKFLFLAFAWSSLSPSVSARPAPDPDPGVPDLGLIDVEEWKDRIIKSWEETHFPYGDYFNQTSEIQVTQQQMESFEYFAEFSAAAYCRPNHSSEPGTLVKCSSALCPTLETNAATIFRNFEVGIRDIVGLVASDDATKSIVVSFRGTNSLPNWIANLDYKKVKINTWPECENCKLHGGWWKSWKDVRKIVKKAVRELMDQHPDYRVVTTGHSLGGAIAQIAAADMRATEGIVVDAYTYGSPRIGNPEASEFITNQTLGRNYRITHKHDIVTNFPPLFKNFRHVSPEYNFRDYNQKPEDFKVYEGGYNYGGATKKLGVGSSTHHKYYLVQGRMSSCSSFEVIPWLRLIGEDKVKQLEGAGISLKKPKKLEKGGSSEEEVLEKGDTSEEEELVKREEDDDEEWDLFDEDGPDVDLEYWNSFLNSYIQQGDLYESYPDSGFWDLNWDTI</sequence>
<keyword evidence="1 4" id="KW-0732">Signal</keyword>
<feature type="domain" description="Fungal lipase-type" evidence="5">
    <location>
        <begin position="145"/>
        <end position="280"/>
    </location>
</feature>
<keyword evidence="2" id="KW-0378">Hydrolase</keyword>
<dbReference type="EMBL" id="HF935194">
    <property type="protein sequence ID" value="CCX04255.1"/>
    <property type="molecule type" value="Genomic_DNA"/>
</dbReference>
<dbReference type="eggNOG" id="KOG4569">
    <property type="taxonomic scope" value="Eukaryota"/>
</dbReference>
<dbReference type="CDD" id="cd00519">
    <property type="entry name" value="Lipase_3"/>
    <property type="match status" value="1"/>
</dbReference>
<dbReference type="PANTHER" id="PTHR46640">
    <property type="entry name" value="TRIACYLGLYCEROL LIPASE, PUTATIVE (AFU_ORTHOLOGUE AFUA_6G06510)-RELATED"/>
    <property type="match status" value="1"/>
</dbReference>
<organism evidence="6 7">
    <name type="scientific">Pyronema omphalodes (strain CBS 100304)</name>
    <name type="common">Pyronema confluens</name>
    <dbReference type="NCBI Taxonomy" id="1076935"/>
    <lineage>
        <taxon>Eukaryota</taxon>
        <taxon>Fungi</taxon>
        <taxon>Dikarya</taxon>
        <taxon>Ascomycota</taxon>
        <taxon>Pezizomycotina</taxon>
        <taxon>Pezizomycetes</taxon>
        <taxon>Pezizales</taxon>
        <taxon>Pyronemataceae</taxon>
        <taxon>Pyronema</taxon>
    </lineage>
</organism>
<dbReference type="GO" id="GO:0016787">
    <property type="term" value="F:hydrolase activity"/>
    <property type="evidence" value="ECO:0007669"/>
    <property type="project" value="UniProtKB-KW"/>
</dbReference>
<dbReference type="Pfam" id="PF01764">
    <property type="entry name" value="Lipase_3"/>
    <property type="match status" value="1"/>
</dbReference>
<evidence type="ECO:0000313" key="7">
    <source>
        <dbReference type="Proteomes" id="UP000018144"/>
    </source>
</evidence>
<gene>
    <name evidence="6" type="ORF">PCON_01275</name>
</gene>
<dbReference type="GO" id="GO:0006629">
    <property type="term" value="P:lipid metabolic process"/>
    <property type="evidence" value="ECO:0007669"/>
    <property type="project" value="InterPro"/>
</dbReference>